<feature type="compositionally biased region" description="Polar residues" evidence="1">
    <location>
        <begin position="496"/>
        <end position="517"/>
    </location>
</feature>
<evidence type="ECO:0000313" key="3">
    <source>
        <dbReference type="EMBL" id="CAK8682294.1"/>
    </source>
</evidence>
<gene>
    <name evidence="3" type="ORF">CVLEPA_LOCUS12972</name>
</gene>
<proteinExistence type="predicted"/>
<dbReference type="InterPro" id="IPR000719">
    <property type="entry name" value="Prot_kinase_dom"/>
</dbReference>
<reference evidence="3 4" key="1">
    <citation type="submission" date="2024-02" db="EMBL/GenBank/DDBJ databases">
        <authorList>
            <person name="Daric V."/>
            <person name="Darras S."/>
        </authorList>
    </citation>
    <scope>NUCLEOTIDE SEQUENCE [LARGE SCALE GENOMIC DNA]</scope>
</reference>
<dbReference type="InterPro" id="IPR011009">
    <property type="entry name" value="Kinase-like_dom_sf"/>
</dbReference>
<dbReference type="PANTHER" id="PTHR44329">
    <property type="entry name" value="SERINE/THREONINE-PROTEIN KINASE TNNI3K-RELATED"/>
    <property type="match status" value="1"/>
</dbReference>
<dbReference type="Pfam" id="PF00069">
    <property type="entry name" value="Pkinase"/>
    <property type="match status" value="1"/>
</dbReference>
<evidence type="ECO:0000313" key="4">
    <source>
        <dbReference type="Proteomes" id="UP001642483"/>
    </source>
</evidence>
<dbReference type="EMBL" id="CAWYQH010000090">
    <property type="protein sequence ID" value="CAK8682294.1"/>
    <property type="molecule type" value="Genomic_DNA"/>
</dbReference>
<evidence type="ECO:0000256" key="1">
    <source>
        <dbReference type="SAM" id="MobiDB-lite"/>
    </source>
</evidence>
<dbReference type="SMART" id="SM00220">
    <property type="entry name" value="S_TKc"/>
    <property type="match status" value="1"/>
</dbReference>
<dbReference type="Pfam" id="PF13374">
    <property type="entry name" value="TPR_10"/>
    <property type="match status" value="1"/>
</dbReference>
<organism evidence="3 4">
    <name type="scientific">Clavelina lepadiformis</name>
    <name type="common">Light-bulb sea squirt</name>
    <name type="synonym">Ascidia lepadiformis</name>
    <dbReference type="NCBI Taxonomy" id="159417"/>
    <lineage>
        <taxon>Eukaryota</taxon>
        <taxon>Metazoa</taxon>
        <taxon>Chordata</taxon>
        <taxon>Tunicata</taxon>
        <taxon>Ascidiacea</taxon>
        <taxon>Aplousobranchia</taxon>
        <taxon>Clavelinidae</taxon>
        <taxon>Clavelina</taxon>
    </lineage>
</organism>
<dbReference type="SMART" id="SM00028">
    <property type="entry name" value="TPR"/>
    <property type="match status" value="4"/>
</dbReference>
<evidence type="ECO:0000259" key="2">
    <source>
        <dbReference type="PROSITE" id="PS50011"/>
    </source>
</evidence>
<dbReference type="InterPro" id="IPR019734">
    <property type="entry name" value="TPR_rpt"/>
</dbReference>
<dbReference type="Gene3D" id="1.10.510.10">
    <property type="entry name" value="Transferase(Phosphotransferase) domain 1"/>
    <property type="match status" value="1"/>
</dbReference>
<dbReference type="InterPro" id="IPR051681">
    <property type="entry name" value="Ser/Thr_Kinases-Pseudokinases"/>
</dbReference>
<feature type="region of interest" description="Disordered" evidence="1">
    <location>
        <begin position="446"/>
        <end position="517"/>
    </location>
</feature>
<accession>A0ABP0FUV8</accession>
<feature type="domain" description="Protein kinase" evidence="2">
    <location>
        <begin position="49"/>
        <end position="341"/>
    </location>
</feature>
<keyword evidence="4" id="KW-1185">Reference proteome</keyword>
<dbReference type="InterPro" id="IPR008271">
    <property type="entry name" value="Ser/Thr_kinase_AS"/>
</dbReference>
<feature type="compositionally biased region" description="Polar residues" evidence="1">
    <location>
        <begin position="446"/>
        <end position="459"/>
    </location>
</feature>
<dbReference type="PANTHER" id="PTHR44329:SF291">
    <property type="entry name" value="PROTEIN KINASE DOMAIN-CONTAINING PROTEIN"/>
    <property type="match status" value="1"/>
</dbReference>
<protein>
    <recommendedName>
        <fullName evidence="2">Protein kinase domain-containing protein</fullName>
    </recommendedName>
</protein>
<dbReference type="PROSITE" id="PS50011">
    <property type="entry name" value="PROTEIN_KINASE_DOM"/>
    <property type="match status" value="1"/>
</dbReference>
<sequence>MRLESDLSVHPKFILRLFHMAQVLSAANCNARMMSSIQSYEASSLKTSWDKEDLLGRGSFATARRCIHDELGRVVTKCFKVEGLSVDKDKVMMNVEREMKVLYRLKHQHIVAIHGITEWSNCVGIIMEYVEAGNLDFFLWLPGDIADIPLLLQLRFAHQISDGLRYLHHHDKKRSYLHCDLKPQNILLTPDLTVKIADFGSVAIATATGVTGGSFTITSTTQHTPFYTAPELLGNILSDKKTSMDVYSYGMVLYAILTRHPAFSSDDPFPPKPALITYLIIHCGQKPKQTYLDDAESSLKDKPEDLDIFKFLKDIMVRCWDFEAKNRPNIQQVYDEIDEKLRSLNKSDVTYHISDLKKNEEPEPTPSSVKIELSEFSSPFEVGPQPSTAYLSISEQSSSTSSTSIQDEVSAGSSTLTTQEFPEQSTSATSIQEKVNEGLSTLTIRESPIQNQITPTLHTATEIKPKSEPADGAGETASDVAQTSSEQSSSTSATSIQDEVNAGSTSLTTPGIKQGTSPDEVVLLKTNHTGLENMRRKISSINDLISKQKIDEALTVCESLISTIKNTSVTGNDSFCVGNDIFNLMSTLIREKYSPTILTLLLLAGDLHKQIDDPTEKVKLMERYADECYDFVSRYNKNLQRTTYRHVISRMTDFIQSIQSVKVDDEKLEATSKSQCWLAIAECHRYLGEYSRAIEVLQLAIATLESTFGDGCRKMWLYSLCCHCIGCDYHYNNQPEEAETFFIKSFHAYQEVEDESEEWKMEAIHCTIINLCNLYQDHPTMTRDKGSDVYNFFRKQKHLTGLPFFWNMLSSLRLMIVLNLDGDVKSICNEALTVCESLISTIKSTSLTGKDAFDVGNDIINLMSTLSCEKYSPTILTLLLLAGDLHKQIDDSTEKAKLMERCADECYDFVSRYNKNLQRTTYRHVISRMTDFIQSIQSVKVDDEKLEATSKSQCWLAIAECHRHLGEYSRAIEVLQLAIATFESTFGDGCRKMWLYSVCCNNIGACYYDLNQPEEAETFYIKSFHAYQEVEDANEQWKMENIHRTITQGNTIFVDFDLTIVFD</sequence>
<name>A0ABP0FUV8_CLALP</name>
<dbReference type="InterPro" id="IPR011990">
    <property type="entry name" value="TPR-like_helical_dom_sf"/>
</dbReference>
<dbReference type="PROSITE" id="PS00108">
    <property type="entry name" value="PROTEIN_KINASE_ST"/>
    <property type="match status" value="1"/>
</dbReference>
<feature type="compositionally biased region" description="Low complexity" evidence="1">
    <location>
        <begin position="392"/>
        <end position="410"/>
    </location>
</feature>
<comment type="caution">
    <text evidence="3">The sequence shown here is derived from an EMBL/GenBank/DDBJ whole genome shotgun (WGS) entry which is preliminary data.</text>
</comment>
<dbReference type="Gene3D" id="1.25.40.10">
    <property type="entry name" value="Tetratricopeptide repeat domain"/>
    <property type="match status" value="2"/>
</dbReference>
<feature type="compositionally biased region" description="Polar residues" evidence="1">
    <location>
        <begin position="411"/>
        <end position="432"/>
    </location>
</feature>
<feature type="region of interest" description="Disordered" evidence="1">
    <location>
        <begin position="392"/>
        <end position="432"/>
    </location>
</feature>
<feature type="compositionally biased region" description="Low complexity" evidence="1">
    <location>
        <begin position="481"/>
        <end position="495"/>
    </location>
</feature>
<dbReference type="Proteomes" id="UP001642483">
    <property type="component" value="Unassembled WGS sequence"/>
</dbReference>
<dbReference type="SUPFAM" id="SSF48452">
    <property type="entry name" value="TPR-like"/>
    <property type="match status" value="1"/>
</dbReference>
<dbReference type="SUPFAM" id="SSF56112">
    <property type="entry name" value="Protein kinase-like (PK-like)"/>
    <property type="match status" value="1"/>
</dbReference>